<name>A0A915IYV6_ROMCU</name>
<sequence length="314" mass="33902">MDVPDNAPEHCPGVQSQNAGQAALCQGCPNRQICSSGAGRTTIDPAVEEIRQRLASVKHKIIVLSGKGGVGKSTFSAMLARSLSRYGPVALLDVDICGPSQPRMLGLEGEQVMSGWSPIFVDENLCLMSVGFLVSSQDEAVVWRGPKKNGLIKQFLKDVDWGQLDYMVIDTPPGTSDEHLSIVQLLTSTAAPCAGVDGAILLTTPQEVALQDVRKEATFCRKVKLPVIGLVENMSRFACPKCSKESVIFPKSSCNAQQFCTDMKITYLGDVPIDPKLARCCDQGEDFLTLFPESPACKALSDISEKIKTYCDKV</sequence>
<feature type="binding site" evidence="8">
    <location>
        <position position="239"/>
    </location>
    <ligand>
        <name>[4Fe-4S] cluster</name>
        <dbReference type="ChEBI" id="CHEBI:49883"/>
        <label>2</label>
        <note>ligand shared with heterodimeric partner</note>
    </ligand>
</feature>
<organism evidence="10 11">
    <name type="scientific">Romanomermis culicivorax</name>
    <name type="common">Nematode worm</name>
    <dbReference type="NCBI Taxonomy" id="13658"/>
    <lineage>
        <taxon>Eukaryota</taxon>
        <taxon>Metazoa</taxon>
        <taxon>Ecdysozoa</taxon>
        <taxon>Nematoda</taxon>
        <taxon>Enoplea</taxon>
        <taxon>Dorylaimia</taxon>
        <taxon>Mermithida</taxon>
        <taxon>Mermithoidea</taxon>
        <taxon>Mermithidae</taxon>
        <taxon>Romanomermis</taxon>
    </lineage>
</organism>
<keyword evidence="10" id="KW-1185">Reference proteome</keyword>
<dbReference type="Proteomes" id="UP000887565">
    <property type="component" value="Unplaced"/>
</dbReference>
<keyword evidence="3 8" id="KW-0479">Metal-binding</keyword>
<keyword evidence="5 8" id="KW-0067">ATP-binding</keyword>
<dbReference type="SMART" id="SM00382">
    <property type="entry name" value="AAA"/>
    <property type="match status" value="1"/>
</dbReference>
<dbReference type="PANTHER" id="PTHR23264">
    <property type="entry name" value="NUCLEOTIDE-BINDING PROTEIN NBP35 YEAST -RELATED"/>
    <property type="match status" value="1"/>
</dbReference>
<dbReference type="Gene3D" id="3.40.50.300">
    <property type="entry name" value="P-loop containing nucleotide triphosphate hydrolases"/>
    <property type="match status" value="1"/>
</dbReference>
<feature type="binding site" evidence="8">
    <location>
        <position position="34"/>
    </location>
    <ligand>
        <name>[4Fe-4S] cluster</name>
        <dbReference type="ChEBI" id="CHEBI:49883"/>
        <label>1</label>
    </ligand>
</feature>
<reference evidence="11" key="1">
    <citation type="submission" date="2022-11" db="UniProtKB">
        <authorList>
            <consortium name="WormBaseParasite"/>
        </authorList>
    </citation>
    <scope>IDENTIFICATION</scope>
</reference>
<evidence type="ECO:0000259" key="9">
    <source>
        <dbReference type="SMART" id="SM00382"/>
    </source>
</evidence>
<dbReference type="AlphaFoldDB" id="A0A915IYV6"/>
<keyword evidence="7 8" id="KW-0411">Iron-sulfur</keyword>
<feature type="binding site" evidence="8">
    <location>
        <position position="242"/>
    </location>
    <ligand>
        <name>[4Fe-4S] cluster</name>
        <dbReference type="ChEBI" id="CHEBI:49883"/>
        <label>2</label>
        <note>ligand shared with heterodimeric partner</note>
    </ligand>
</feature>
<dbReference type="GO" id="GO:0016226">
    <property type="term" value="P:iron-sulfur cluster assembly"/>
    <property type="evidence" value="ECO:0007669"/>
    <property type="project" value="UniProtKB-UniRule"/>
</dbReference>
<feature type="binding site" evidence="8">
    <location>
        <position position="11"/>
    </location>
    <ligand>
        <name>[4Fe-4S] cluster</name>
        <dbReference type="ChEBI" id="CHEBI:49883"/>
        <label>1</label>
    </ligand>
</feature>
<feature type="binding site" evidence="8">
    <location>
        <position position="28"/>
    </location>
    <ligand>
        <name>[4Fe-4S] cluster</name>
        <dbReference type="ChEBI" id="CHEBI:49883"/>
        <label>1</label>
    </ligand>
</feature>
<dbReference type="InterPro" id="IPR003593">
    <property type="entry name" value="AAA+_ATPase"/>
</dbReference>
<evidence type="ECO:0000256" key="6">
    <source>
        <dbReference type="ARBA" id="ARBA00023004"/>
    </source>
</evidence>
<evidence type="ECO:0000256" key="4">
    <source>
        <dbReference type="ARBA" id="ARBA00022741"/>
    </source>
</evidence>
<proteinExistence type="inferred from homology"/>
<evidence type="ECO:0000256" key="5">
    <source>
        <dbReference type="ARBA" id="ARBA00022840"/>
    </source>
</evidence>
<keyword evidence="6 8" id="KW-0408">Iron</keyword>
<dbReference type="GO" id="GO:0005829">
    <property type="term" value="C:cytosol"/>
    <property type="evidence" value="ECO:0007669"/>
    <property type="project" value="TreeGrafter"/>
</dbReference>
<feature type="binding site" evidence="8">
    <location>
        <position position="25"/>
    </location>
    <ligand>
        <name>[4Fe-4S] cluster</name>
        <dbReference type="ChEBI" id="CHEBI:49883"/>
        <label>1</label>
    </ligand>
</feature>
<comment type="function">
    <text evidence="8">Component of the cytosolic iron-sulfur (Fe/S) protein assembly (CIA) machinery. Required for maturation of extramitochondrial Fe-S proteins. The NUBP1-NUBP2 heterotetramer forms a Fe-S scaffold complex, mediating the de novo assembly of an Fe-S cluster and its transfer to target apoproteins.</text>
</comment>
<dbReference type="Pfam" id="PF10609">
    <property type="entry name" value="ParA"/>
    <property type="match status" value="1"/>
</dbReference>
<keyword evidence="4 8" id="KW-0547">Nucleotide-binding</keyword>
<evidence type="ECO:0000256" key="3">
    <source>
        <dbReference type="ARBA" id="ARBA00022723"/>
    </source>
</evidence>
<evidence type="ECO:0000313" key="10">
    <source>
        <dbReference type="Proteomes" id="UP000887565"/>
    </source>
</evidence>
<dbReference type="PROSITE" id="PS01215">
    <property type="entry name" value="MRP"/>
    <property type="match status" value="1"/>
</dbReference>
<comment type="subcellular location">
    <subcellularLocation>
        <location evidence="8">Cytoplasm</location>
    </subcellularLocation>
</comment>
<dbReference type="PANTHER" id="PTHR23264:SF35">
    <property type="entry name" value="CYTOSOLIC FE-S CLUSTER ASSEMBLY FACTOR NUBP1"/>
    <property type="match status" value="1"/>
</dbReference>
<dbReference type="GO" id="GO:0005524">
    <property type="term" value="F:ATP binding"/>
    <property type="evidence" value="ECO:0007669"/>
    <property type="project" value="UniProtKB-KW"/>
</dbReference>
<comment type="cofactor">
    <cofactor evidence="8">
        <name>[4Fe-4S] cluster</name>
        <dbReference type="ChEBI" id="CHEBI:49883"/>
    </cofactor>
    <text evidence="8">Binds 4 [4Fe-4S] clusters per heterotetramer. Contains two stable clusters in the N-termini of NUBP1 and two labile, bridging clusters between subunits of the NUBP1-NUBP2 heterotetramer.</text>
</comment>
<evidence type="ECO:0000256" key="7">
    <source>
        <dbReference type="ARBA" id="ARBA00023014"/>
    </source>
</evidence>
<dbReference type="SUPFAM" id="SSF52540">
    <property type="entry name" value="P-loop containing nucleoside triphosphate hydrolases"/>
    <property type="match status" value="1"/>
</dbReference>
<dbReference type="CDD" id="cd02037">
    <property type="entry name" value="Mrp_NBP35"/>
    <property type="match status" value="1"/>
</dbReference>
<comment type="similarity">
    <text evidence="8">Belongs to the Mrp/NBP35 ATP-binding proteins family. NUBP1/NBP35 subfamily.</text>
</comment>
<evidence type="ECO:0000256" key="1">
    <source>
        <dbReference type="ARBA" id="ARBA00022485"/>
    </source>
</evidence>
<dbReference type="InterPro" id="IPR019591">
    <property type="entry name" value="Mrp/NBP35_ATP-bd"/>
</dbReference>
<dbReference type="WBParaSite" id="nRc.2.0.1.t18616-RA">
    <property type="protein sequence ID" value="nRc.2.0.1.t18616-RA"/>
    <property type="gene ID" value="nRc.2.0.1.g18616"/>
</dbReference>
<dbReference type="OMA" id="VSGCPMR"/>
<dbReference type="GO" id="GO:0046872">
    <property type="term" value="F:metal ion binding"/>
    <property type="evidence" value="ECO:0007669"/>
    <property type="project" value="UniProtKB-KW"/>
</dbReference>
<feature type="binding site" evidence="8">
    <location>
        <begin position="66"/>
        <end position="73"/>
    </location>
    <ligand>
        <name>ATP</name>
        <dbReference type="ChEBI" id="CHEBI:30616"/>
    </ligand>
</feature>
<accession>A0A915IYV6</accession>
<evidence type="ECO:0000256" key="2">
    <source>
        <dbReference type="ARBA" id="ARBA00022490"/>
    </source>
</evidence>
<dbReference type="HAMAP" id="MF_03038">
    <property type="entry name" value="NUBP1"/>
    <property type="match status" value="1"/>
</dbReference>
<dbReference type="InterPro" id="IPR033756">
    <property type="entry name" value="YlxH/NBP35"/>
</dbReference>
<keyword evidence="1 8" id="KW-0004">4Fe-4S</keyword>
<comment type="subunit">
    <text evidence="8">Heterotetramer of 2 NUBP1 and 2 NUBP2 chains.</text>
</comment>
<dbReference type="HAMAP" id="MF_02040">
    <property type="entry name" value="Mrp_NBP35"/>
    <property type="match status" value="1"/>
</dbReference>
<evidence type="ECO:0000256" key="8">
    <source>
        <dbReference type="HAMAP-Rule" id="MF_03038"/>
    </source>
</evidence>
<dbReference type="InterPro" id="IPR028601">
    <property type="entry name" value="NUBP1/Nbp35"/>
</dbReference>
<feature type="domain" description="AAA+ ATPase" evidence="9">
    <location>
        <begin position="58"/>
        <end position="229"/>
    </location>
</feature>
<dbReference type="GO" id="GO:0140663">
    <property type="term" value="F:ATP-dependent FeS chaperone activity"/>
    <property type="evidence" value="ECO:0007669"/>
    <property type="project" value="InterPro"/>
</dbReference>
<protein>
    <recommendedName>
        <fullName evidence="8">Cytosolic Fe-S cluster assembly factor NUBP1 homolog</fullName>
    </recommendedName>
</protein>
<evidence type="ECO:0000313" key="11">
    <source>
        <dbReference type="WBParaSite" id="nRc.2.0.1.t18616-RA"/>
    </source>
</evidence>
<dbReference type="InterPro" id="IPR027417">
    <property type="entry name" value="P-loop_NTPase"/>
</dbReference>
<dbReference type="InterPro" id="IPR000808">
    <property type="entry name" value="Mrp-like_CS"/>
</dbReference>
<keyword evidence="2 8" id="KW-0963">Cytoplasm</keyword>
<dbReference type="GO" id="GO:0051539">
    <property type="term" value="F:4 iron, 4 sulfur cluster binding"/>
    <property type="evidence" value="ECO:0007669"/>
    <property type="project" value="UniProtKB-UniRule"/>
</dbReference>